<accession>A0A0F9P8B9</accession>
<evidence type="ECO:0000313" key="2">
    <source>
        <dbReference type="EMBL" id="KKM89682.1"/>
    </source>
</evidence>
<organism evidence="2">
    <name type="scientific">marine sediment metagenome</name>
    <dbReference type="NCBI Taxonomy" id="412755"/>
    <lineage>
        <taxon>unclassified sequences</taxon>
        <taxon>metagenomes</taxon>
        <taxon>ecological metagenomes</taxon>
    </lineage>
</organism>
<dbReference type="AlphaFoldDB" id="A0A0F9P8B9"/>
<name>A0A0F9P8B9_9ZZZZ</name>
<reference evidence="2" key="1">
    <citation type="journal article" date="2015" name="Nature">
        <title>Complex archaea that bridge the gap between prokaryotes and eukaryotes.</title>
        <authorList>
            <person name="Spang A."/>
            <person name="Saw J.H."/>
            <person name="Jorgensen S.L."/>
            <person name="Zaremba-Niedzwiedzka K."/>
            <person name="Martijn J."/>
            <person name="Lind A.E."/>
            <person name="van Eijk R."/>
            <person name="Schleper C."/>
            <person name="Guy L."/>
            <person name="Ettema T.J."/>
        </authorList>
    </citation>
    <scope>NUCLEOTIDE SEQUENCE</scope>
</reference>
<feature type="compositionally biased region" description="Basic residues" evidence="1">
    <location>
        <begin position="12"/>
        <end position="39"/>
    </location>
</feature>
<protein>
    <submittedName>
        <fullName evidence="2">Uncharacterized protein</fullName>
    </submittedName>
</protein>
<gene>
    <name evidence="2" type="ORF">LCGC14_1246120</name>
</gene>
<dbReference type="EMBL" id="LAZR01006780">
    <property type="protein sequence ID" value="KKM89682.1"/>
    <property type="molecule type" value="Genomic_DNA"/>
</dbReference>
<proteinExistence type="predicted"/>
<feature type="region of interest" description="Disordered" evidence="1">
    <location>
        <begin position="1"/>
        <end position="39"/>
    </location>
</feature>
<evidence type="ECO:0000256" key="1">
    <source>
        <dbReference type="SAM" id="MobiDB-lite"/>
    </source>
</evidence>
<sequence length="39" mass="4666">MSTEAPRCKVCGTKHRLNQPHDLRKKRKPPPKEKKKAWR</sequence>
<comment type="caution">
    <text evidence="2">The sequence shown here is derived from an EMBL/GenBank/DDBJ whole genome shotgun (WGS) entry which is preliminary data.</text>
</comment>